<sequence length="202" mass="20614">MRAAARYLPVLLLLPISVASNDVLGSKGTGTTPAFRHVHRKVESDEPHEPEPNRLGVPGLTIGPNILSSLLNPPAQTTLSVTTSTGSAAPALESNSAVIGGLISLLNTVLGSLTTSLPNVGTAAANPNAALPTDVASLVPLISALESVLQPGGQQDTTTPTAVPKPRTVTSAFIACTNQRDSNTGGGFNLECHFANRTGPDI</sequence>
<proteinExistence type="predicted"/>
<keyword evidence="1" id="KW-0732">Signal</keyword>
<evidence type="ECO:0000256" key="1">
    <source>
        <dbReference type="SAM" id="SignalP"/>
    </source>
</evidence>
<dbReference type="GeneID" id="87867637"/>
<reference evidence="2" key="2">
    <citation type="submission" date="2023-06" db="EMBL/GenBank/DDBJ databases">
        <authorList>
            <consortium name="Lawrence Berkeley National Laboratory"/>
            <person name="Haridas S."/>
            <person name="Hensen N."/>
            <person name="Bonometti L."/>
            <person name="Westerberg I."/>
            <person name="Brannstrom I.O."/>
            <person name="Guillou S."/>
            <person name="Cros-Aarteil S."/>
            <person name="Calhoun S."/>
            <person name="Kuo A."/>
            <person name="Mondo S."/>
            <person name="Pangilinan J."/>
            <person name="Riley R."/>
            <person name="Labutti K."/>
            <person name="Andreopoulos B."/>
            <person name="Lipzen A."/>
            <person name="Chen C."/>
            <person name="Yanf M."/>
            <person name="Daum C."/>
            <person name="Ng V."/>
            <person name="Clum A."/>
            <person name="Steindorff A."/>
            <person name="Ohm R."/>
            <person name="Martin F."/>
            <person name="Silar P."/>
            <person name="Natvig D."/>
            <person name="Lalanne C."/>
            <person name="Gautier V."/>
            <person name="Ament-Velasquez S.L."/>
            <person name="Kruys A."/>
            <person name="Hutchinson M.I."/>
            <person name="Powell A.J."/>
            <person name="Barry K."/>
            <person name="Miller A.N."/>
            <person name="Grigoriev I.V."/>
            <person name="Debuchy R."/>
            <person name="Gladieux P."/>
            <person name="Thoren M.H."/>
            <person name="Johannesson H."/>
        </authorList>
    </citation>
    <scope>NUCLEOTIDE SEQUENCE</scope>
    <source>
        <strain evidence="2">CBS 560.94</strain>
    </source>
</reference>
<evidence type="ECO:0000313" key="2">
    <source>
        <dbReference type="EMBL" id="KAK3347984.1"/>
    </source>
</evidence>
<feature type="chain" id="PRO_5042236395" evidence="1">
    <location>
        <begin position="21"/>
        <end position="202"/>
    </location>
</feature>
<keyword evidence="3" id="KW-1185">Reference proteome</keyword>
<dbReference type="EMBL" id="JAUEPP010000003">
    <property type="protein sequence ID" value="KAK3347984.1"/>
    <property type="molecule type" value="Genomic_DNA"/>
</dbReference>
<dbReference type="RefSeq" id="XP_062683066.1">
    <property type="nucleotide sequence ID" value="XM_062830483.1"/>
</dbReference>
<protein>
    <submittedName>
        <fullName evidence="2">Uncharacterized protein</fullName>
    </submittedName>
</protein>
<gene>
    <name evidence="2" type="ORF">B0H65DRAFT_571429</name>
</gene>
<comment type="caution">
    <text evidence="2">The sequence shown here is derived from an EMBL/GenBank/DDBJ whole genome shotgun (WGS) entry which is preliminary data.</text>
</comment>
<feature type="signal peptide" evidence="1">
    <location>
        <begin position="1"/>
        <end position="20"/>
    </location>
</feature>
<name>A0AAE0JI52_9PEZI</name>
<dbReference type="Proteomes" id="UP001278500">
    <property type="component" value="Unassembled WGS sequence"/>
</dbReference>
<evidence type="ECO:0000313" key="3">
    <source>
        <dbReference type="Proteomes" id="UP001278500"/>
    </source>
</evidence>
<organism evidence="2 3">
    <name type="scientific">Neurospora tetraspora</name>
    <dbReference type="NCBI Taxonomy" id="94610"/>
    <lineage>
        <taxon>Eukaryota</taxon>
        <taxon>Fungi</taxon>
        <taxon>Dikarya</taxon>
        <taxon>Ascomycota</taxon>
        <taxon>Pezizomycotina</taxon>
        <taxon>Sordariomycetes</taxon>
        <taxon>Sordariomycetidae</taxon>
        <taxon>Sordariales</taxon>
        <taxon>Sordariaceae</taxon>
        <taxon>Neurospora</taxon>
    </lineage>
</organism>
<reference evidence="2" key="1">
    <citation type="journal article" date="2023" name="Mol. Phylogenet. Evol.">
        <title>Genome-scale phylogeny and comparative genomics of the fungal order Sordariales.</title>
        <authorList>
            <person name="Hensen N."/>
            <person name="Bonometti L."/>
            <person name="Westerberg I."/>
            <person name="Brannstrom I.O."/>
            <person name="Guillou S."/>
            <person name="Cros-Aarteil S."/>
            <person name="Calhoun S."/>
            <person name="Haridas S."/>
            <person name="Kuo A."/>
            <person name="Mondo S."/>
            <person name="Pangilinan J."/>
            <person name="Riley R."/>
            <person name="LaButti K."/>
            <person name="Andreopoulos B."/>
            <person name="Lipzen A."/>
            <person name="Chen C."/>
            <person name="Yan M."/>
            <person name="Daum C."/>
            <person name="Ng V."/>
            <person name="Clum A."/>
            <person name="Steindorff A."/>
            <person name="Ohm R.A."/>
            <person name="Martin F."/>
            <person name="Silar P."/>
            <person name="Natvig D.O."/>
            <person name="Lalanne C."/>
            <person name="Gautier V."/>
            <person name="Ament-Velasquez S.L."/>
            <person name="Kruys A."/>
            <person name="Hutchinson M.I."/>
            <person name="Powell A.J."/>
            <person name="Barry K."/>
            <person name="Miller A.N."/>
            <person name="Grigoriev I.V."/>
            <person name="Debuchy R."/>
            <person name="Gladieux P."/>
            <person name="Hiltunen Thoren M."/>
            <person name="Johannesson H."/>
        </authorList>
    </citation>
    <scope>NUCLEOTIDE SEQUENCE</scope>
    <source>
        <strain evidence="2">CBS 560.94</strain>
    </source>
</reference>
<accession>A0AAE0JI52</accession>
<dbReference type="AlphaFoldDB" id="A0AAE0JI52"/>